<evidence type="ECO:0000313" key="9">
    <source>
        <dbReference type="Proteomes" id="UP001364472"/>
    </source>
</evidence>
<feature type="domain" description="Peptidase S54 rhomboid" evidence="7">
    <location>
        <begin position="64"/>
        <end position="198"/>
    </location>
</feature>
<keyword evidence="8" id="KW-0378">Hydrolase</keyword>
<dbReference type="RefSeq" id="WP_337335350.1">
    <property type="nucleotide sequence ID" value="NZ_JBBDHC010000010.1"/>
</dbReference>
<feature type="compositionally biased region" description="Pro residues" evidence="5">
    <location>
        <begin position="261"/>
        <end position="275"/>
    </location>
</feature>
<accession>A0AAW9R726</accession>
<evidence type="ECO:0000256" key="5">
    <source>
        <dbReference type="SAM" id="MobiDB-lite"/>
    </source>
</evidence>
<dbReference type="SUPFAM" id="SSF144091">
    <property type="entry name" value="Rhomboid-like"/>
    <property type="match status" value="1"/>
</dbReference>
<reference evidence="8 9" key="1">
    <citation type="journal article" date="2016" name="Antonie Van Leeuwenhoek">
        <title>Denitratimonas tolerans gen. nov., sp. nov., a denitrifying bacterium isolated from a bioreactor for tannery wastewater treatment.</title>
        <authorList>
            <person name="Han S.I."/>
            <person name="Kim J.O."/>
            <person name="Lee Y.R."/>
            <person name="Ekpeghere K.I."/>
            <person name="Koh S.C."/>
            <person name="Whang K.S."/>
        </authorList>
    </citation>
    <scope>NUCLEOTIDE SEQUENCE [LARGE SCALE GENOMIC DNA]</scope>
    <source>
        <strain evidence="8 9">KACC 17565</strain>
    </source>
</reference>
<dbReference type="GO" id="GO:0006508">
    <property type="term" value="P:proteolysis"/>
    <property type="evidence" value="ECO:0007669"/>
    <property type="project" value="UniProtKB-KW"/>
</dbReference>
<feature type="transmembrane region" description="Helical" evidence="6">
    <location>
        <begin position="101"/>
        <end position="121"/>
    </location>
</feature>
<feature type="region of interest" description="Disordered" evidence="5">
    <location>
        <begin position="229"/>
        <end position="275"/>
    </location>
</feature>
<protein>
    <submittedName>
        <fullName evidence="8">Rhomboid family intramembrane serine protease</fullName>
        <ecNumber evidence="8">3.4.21.105</ecNumber>
    </submittedName>
</protein>
<evidence type="ECO:0000313" key="8">
    <source>
        <dbReference type="EMBL" id="MEJ1249631.1"/>
    </source>
</evidence>
<dbReference type="InterPro" id="IPR022764">
    <property type="entry name" value="Peptidase_S54_rhomboid_dom"/>
</dbReference>
<dbReference type="InterPro" id="IPR050925">
    <property type="entry name" value="Rhomboid_protease_S54"/>
</dbReference>
<feature type="transmembrane region" description="Helical" evidence="6">
    <location>
        <begin position="177"/>
        <end position="197"/>
    </location>
</feature>
<dbReference type="EC" id="3.4.21.105" evidence="8"/>
<evidence type="ECO:0000256" key="1">
    <source>
        <dbReference type="ARBA" id="ARBA00004141"/>
    </source>
</evidence>
<feature type="transmembrane region" description="Helical" evidence="6">
    <location>
        <begin position="153"/>
        <end position="171"/>
    </location>
</feature>
<keyword evidence="3 6" id="KW-1133">Transmembrane helix</keyword>
<comment type="subcellular location">
    <subcellularLocation>
        <location evidence="1">Membrane</location>
        <topology evidence="1">Multi-pass membrane protein</topology>
    </subcellularLocation>
</comment>
<dbReference type="PANTHER" id="PTHR43731:SF9">
    <property type="entry name" value="SLR1461 PROTEIN"/>
    <property type="match status" value="1"/>
</dbReference>
<gene>
    <name evidence="8" type="ORF">WB794_08100</name>
</gene>
<keyword evidence="4 6" id="KW-0472">Membrane</keyword>
<dbReference type="GO" id="GO:0016020">
    <property type="term" value="C:membrane"/>
    <property type="evidence" value="ECO:0007669"/>
    <property type="project" value="UniProtKB-SubCell"/>
</dbReference>
<dbReference type="Pfam" id="PF01694">
    <property type="entry name" value="Rhomboid"/>
    <property type="match status" value="1"/>
</dbReference>
<name>A0AAW9R726_9GAMM</name>
<proteinExistence type="predicted"/>
<dbReference type="Proteomes" id="UP001364472">
    <property type="component" value="Unassembled WGS sequence"/>
</dbReference>
<keyword evidence="8" id="KW-0645">Protease</keyword>
<keyword evidence="2 6" id="KW-0812">Transmembrane</keyword>
<feature type="transmembrane region" description="Helical" evidence="6">
    <location>
        <begin position="127"/>
        <end position="146"/>
    </location>
</feature>
<dbReference type="EMBL" id="JBBDHC010000010">
    <property type="protein sequence ID" value="MEJ1249631.1"/>
    <property type="molecule type" value="Genomic_DNA"/>
</dbReference>
<dbReference type="AlphaFoldDB" id="A0AAW9R726"/>
<comment type="caution">
    <text evidence="8">The sequence shown here is derived from an EMBL/GenBank/DDBJ whole genome shotgun (WGS) entry which is preliminary data.</text>
</comment>
<evidence type="ECO:0000256" key="4">
    <source>
        <dbReference type="ARBA" id="ARBA00023136"/>
    </source>
</evidence>
<keyword evidence="9" id="KW-1185">Reference proteome</keyword>
<dbReference type="Gene3D" id="1.20.1540.10">
    <property type="entry name" value="Rhomboid-like"/>
    <property type="match status" value="1"/>
</dbReference>
<evidence type="ECO:0000256" key="3">
    <source>
        <dbReference type="ARBA" id="ARBA00022989"/>
    </source>
</evidence>
<evidence type="ECO:0000259" key="7">
    <source>
        <dbReference type="Pfam" id="PF01694"/>
    </source>
</evidence>
<dbReference type="GO" id="GO:0004252">
    <property type="term" value="F:serine-type endopeptidase activity"/>
    <property type="evidence" value="ECO:0007669"/>
    <property type="project" value="InterPro"/>
</dbReference>
<dbReference type="PANTHER" id="PTHR43731">
    <property type="entry name" value="RHOMBOID PROTEASE"/>
    <property type="match status" value="1"/>
</dbReference>
<evidence type="ECO:0000256" key="6">
    <source>
        <dbReference type="SAM" id="Phobius"/>
    </source>
</evidence>
<dbReference type="InterPro" id="IPR035952">
    <property type="entry name" value="Rhomboid-like_sf"/>
</dbReference>
<sequence length="275" mass="29741">MDVPLNQPLPDPHEQTRLDRGRFLRALLLSAGFITVLWWIKLVETWLGVSFSALGIFPKAATGLVGILTAPLLHGSVGHLINNTLPLLVLGTLMLSIYPRAALRSILLVWLGSGLVVWIIGRLSYHLGASGLSHGLMFFLFIAGALRRDRPAIAAAMIAFFLYGGMLLTILPGEPEVSWEAHMGGAFFGALAAVLFFRLDPAPAGKRYSWEDDEHEADALEEALAAEERGMYEPPPPEGVPVLWVRPEAPTGHGAGADVIPFPPRRPASPDPPAQ</sequence>
<organism evidence="8 9">
    <name type="scientific">Denitratimonas tolerans</name>
    <dbReference type="NCBI Taxonomy" id="1338420"/>
    <lineage>
        <taxon>Bacteria</taxon>
        <taxon>Pseudomonadati</taxon>
        <taxon>Pseudomonadota</taxon>
        <taxon>Gammaproteobacteria</taxon>
        <taxon>Lysobacterales</taxon>
        <taxon>Lysobacteraceae</taxon>
        <taxon>Denitratimonas</taxon>
    </lineage>
</organism>
<feature type="transmembrane region" description="Helical" evidence="6">
    <location>
        <begin position="23"/>
        <end position="40"/>
    </location>
</feature>
<evidence type="ECO:0000256" key="2">
    <source>
        <dbReference type="ARBA" id="ARBA00022692"/>
    </source>
</evidence>